<evidence type="ECO:0000256" key="6">
    <source>
        <dbReference type="SAM" id="Phobius"/>
    </source>
</evidence>
<comment type="subcellular location">
    <subcellularLocation>
        <location evidence="1">Membrane</location>
        <topology evidence="1">Multi-pass membrane protein</topology>
    </subcellularLocation>
</comment>
<keyword evidence="9" id="KW-1185">Reference proteome</keyword>
<dbReference type="InterPro" id="IPR008253">
    <property type="entry name" value="Marvel"/>
</dbReference>
<dbReference type="PANTHER" id="PTHR22776">
    <property type="entry name" value="MARVEL-CONTAINING POTENTIAL LIPID RAFT-ASSOCIATED PROTEIN"/>
    <property type="match status" value="1"/>
</dbReference>
<dbReference type="Pfam" id="PF01284">
    <property type="entry name" value="MARVEL"/>
    <property type="match status" value="1"/>
</dbReference>
<evidence type="ECO:0000313" key="9">
    <source>
        <dbReference type="Proteomes" id="UP000288716"/>
    </source>
</evidence>
<organism evidence="8 9">
    <name type="scientific">Leptotrombidium deliense</name>
    <dbReference type="NCBI Taxonomy" id="299467"/>
    <lineage>
        <taxon>Eukaryota</taxon>
        <taxon>Metazoa</taxon>
        <taxon>Ecdysozoa</taxon>
        <taxon>Arthropoda</taxon>
        <taxon>Chelicerata</taxon>
        <taxon>Arachnida</taxon>
        <taxon>Acari</taxon>
        <taxon>Acariformes</taxon>
        <taxon>Trombidiformes</taxon>
        <taxon>Prostigmata</taxon>
        <taxon>Anystina</taxon>
        <taxon>Parasitengona</taxon>
        <taxon>Trombiculoidea</taxon>
        <taxon>Trombiculidae</taxon>
        <taxon>Leptotrombidium</taxon>
    </lineage>
</organism>
<feature type="transmembrane region" description="Helical" evidence="6">
    <location>
        <begin position="97"/>
        <end position="118"/>
    </location>
</feature>
<evidence type="ECO:0000256" key="1">
    <source>
        <dbReference type="ARBA" id="ARBA00004141"/>
    </source>
</evidence>
<dbReference type="Proteomes" id="UP000288716">
    <property type="component" value="Unassembled WGS sequence"/>
</dbReference>
<feature type="transmembrane region" description="Helical" evidence="6">
    <location>
        <begin position="124"/>
        <end position="145"/>
    </location>
</feature>
<evidence type="ECO:0000256" key="5">
    <source>
        <dbReference type="PROSITE-ProRule" id="PRU00581"/>
    </source>
</evidence>
<comment type="caution">
    <text evidence="8">The sequence shown here is derived from an EMBL/GenBank/DDBJ whole genome shotgun (WGS) entry which is preliminary data.</text>
</comment>
<protein>
    <submittedName>
        <fullName evidence="8">MARVEL domain-containing protein 1-like protein</fullName>
    </submittedName>
</protein>
<reference evidence="8 9" key="1">
    <citation type="journal article" date="2018" name="Gigascience">
        <title>Genomes of trombidid mites reveal novel predicted allergens and laterally-transferred genes associated with secondary metabolism.</title>
        <authorList>
            <person name="Dong X."/>
            <person name="Chaisiri K."/>
            <person name="Xia D."/>
            <person name="Armstrong S.D."/>
            <person name="Fang Y."/>
            <person name="Donnelly M.J."/>
            <person name="Kadowaki T."/>
            <person name="McGarry J.W."/>
            <person name="Darby A.C."/>
            <person name="Makepeace B.L."/>
        </authorList>
    </citation>
    <scope>NUCLEOTIDE SEQUENCE [LARGE SCALE GENOMIC DNA]</scope>
    <source>
        <strain evidence="8">UoL-UT</strain>
    </source>
</reference>
<evidence type="ECO:0000313" key="8">
    <source>
        <dbReference type="EMBL" id="RWS29365.1"/>
    </source>
</evidence>
<dbReference type="PROSITE" id="PS51225">
    <property type="entry name" value="MARVEL"/>
    <property type="match status" value="1"/>
</dbReference>
<dbReference type="PANTHER" id="PTHR22776:SF49">
    <property type="entry name" value="MARVEL DOMAIN-CONTAINING PROTEIN"/>
    <property type="match status" value="1"/>
</dbReference>
<evidence type="ECO:0000259" key="7">
    <source>
        <dbReference type="PROSITE" id="PS51225"/>
    </source>
</evidence>
<feature type="transmembrane region" description="Helical" evidence="6">
    <location>
        <begin position="35"/>
        <end position="54"/>
    </location>
</feature>
<dbReference type="InterPro" id="IPR050578">
    <property type="entry name" value="MARVEL-CKLF_proteins"/>
</dbReference>
<sequence length="170" mass="18666">MSLTGFPGSHTTSTTTKVTPLVWFDSSYLKTTPGLLKAIAVGVNILGFICASVGKKASAAPITFFSVVSMFAFWITLILLCLYLFHIIEKLHTFPWLLAEFFYCLLWSVMYLIASIVICVQGGVYAAAGFFGFLAMSLYSMDAFLKYKAHKNGEIAQGERTTTTNPVTNT</sequence>
<keyword evidence="3 6" id="KW-1133">Transmembrane helix</keyword>
<proteinExistence type="predicted"/>
<dbReference type="EMBL" id="NCKV01000949">
    <property type="protein sequence ID" value="RWS29365.1"/>
    <property type="molecule type" value="Genomic_DNA"/>
</dbReference>
<dbReference type="STRING" id="299467.A0A443SPF0"/>
<dbReference type="OrthoDB" id="10028364at2759"/>
<name>A0A443SPF0_9ACAR</name>
<accession>A0A443SPF0</accession>
<evidence type="ECO:0000256" key="3">
    <source>
        <dbReference type="ARBA" id="ARBA00022989"/>
    </source>
</evidence>
<feature type="transmembrane region" description="Helical" evidence="6">
    <location>
        <begin position="60"/>
        <end position="85"/>
    </location>
</feature>
<gene>
    <name evidence="8" type="ORF">B4U80_11236</name>
</gene>
<feature type="domain" description="MARVEL" evidence="7">
    <location>
        <begin position="28"/>
        <end position="151"/>
    </location>
</feature>
<dbReference type="AlphaFoldDB" id="A0A443SPF0"/>
<evidence type="ECO:0000256" key="2">
    <source>
        <dbReference type="ARBA" id="ARBA00022692"/>
    </source>
</evidence>
<keyword evidence="4 5" id="KW-0472">Membrane</keyword>
<dbReference type="GO" id="GO:0016020">
    <property type="term" value="C:membrane"/>
    <property type="evidence" value="ECO:0007669"/>
    <property type="project" value="UniProtKB-SubCell"/>
</dbReference>
<evidence type="ECO:0000256" key="4">
    <source>
        <dbReference type="ARBA" id="ARBA00023136"/>
    </source>
</evidence>
<dbReference type="VEuPathDB" id="VectorBase:LDEU002674"/>
<keyword evidence="2 5" id="KW-0812">Transmembrane</keyword>